<dbReference type="InterPro" id="IPR013595">
    <property type="entry name" value="Pept_S33_TAP-like_C"/>
</dbReference>
<dbReference type="Gene3D" id="3.40.50.1820">
    <property type="entry name" value="alpha/beta hydrolase"/>
    <property type="match status" value="1"/>
</dbReference>
<dbReference type="SUPFAM" id="SSF53474">
    <property type="entry name" value="alpha/beta-Hydrolases"/>
    <property type="match status" value="1"/>
</dbReference>
<dbReference type="GO" id="GO:0016787">
    <property type="term" value="F:hydrolase activity"/>
    <property type="evidence" value="ECO:0007669"/>
    <property type="project" value="UniProtKB-KW"/>
</dbReference>
<evidence type="ECO:0000313" key="6">
    <source>
        <dbReference type="EMBL" id="MFC3763958.1"/>
    </source>
</evidence>
<dbReference type="InterPro" id="IPR029058">
    <property type="entry name" value="AB_hydrolase_fold"/>
</dbReference>
<accession>A0ABV7YIQ2</accession>
<dbReference type="Proteomes" id="UP001595699">
    <property type="component" value="Unassembled WGS sequence"/>
</dbReference>
<proteinExistence type="inferred from homology"/>
<sequence length="511" mass="54534">MRGRVGAVAAAVGALVVGLLPALPAAAADSITWKPCPEPGGSIGQECAKIPVPLDYRKPDGKTIEVAVSRLRSTNPAKRRGVLLVNPGGPGGPGQTMPLDLVSLGLPVSVMDTYDLIGFDPRGTGESTPVTCDIPPAEVQSNVPPYARNPADVAAHAEALKPLPAQCAASSTGALLPFVNTSNTARDMDRIRVALGESKISYFGVSYGSYLGAAYASMFPSRVDRVVLDSVTGPAGLDYQGSRWFATGFDIRFPDFAKWAAARDATYELGATPGQVRRTYFSLAARLDQTPIQGVDGALFRAATFSWLYNDASFPTMAQAWQQLLRAPSAAAAASVAAAIDPLENYVSSQLLVVCNDSDWPESVSTYQRVVERERLARPAFGPAAANIWACAFWPVERYEPPVRVNGKAADRMLLVENLRDPATPLVGTLEMKRAFGRQARLVTVDQGGHGVYLFGENACANNTVTTYLVTGKRPRAGLHCPKDGGLFGASSQDQAERREALRQLQRGFVH</sequence>
<dbReference type="PANTHER" id="PTHR43248:SF29">
    <property type="entry name" value="TRIPEPTIDYL AMINOPEPTIDASE"/>
    <property type="match status" value="1"/>
</dbReference>
<gene>
    <name evidence="6" type="ORF">ACFOUW_24190</name>
</gene>
<evidence type="ECO:0000313" key="7">
    <source>
        <dbReference type="Proteomes" id="UP001595699"/>
    </source>
</evidence>
<feature type="chain" id="PRO_5047224556" evidence="4">
    <location>
        <begin position="28"/>
        <end position="511"/>
    </location>
</feature>
<protein>
    <submittedName>
        <fullName evidence="6">Alpha/beta hydrolase</fullName>
    </submittedName>
</protein>
<dbReference type="EMBL" id="JBHRZH010000021">
    <property type="protein sequence ID" value="MFC3763958.1"/>
    <property type="molecule type" value="Genomic_DNA"/>
</dbReference>
<evidence type="ECO:0000256" key="3">
    <source>
        <dbReference type="ARBA" id="ARBA00022801"/>
    </source>
</evidence>
<dbReference type="RefSeq" id="WP_205120856.1">
    <property type="nucleotide sequence ID" value="NZ_JAFBCM010000001.1"/>
</dbReference>
<evidence type="ECO:0000256" key="2">
    <source>
        <dbReference type="ARBA" id="ARBA00022729"/>
    </source>
</evidence>
<keyword evidence="7" id="KW-1185">Reference proteome</keyword>
<comment type="caution">
    <text evidence="6">The sequence shown here is derived from an EMBL/GenBank/DDBJ whole genome shotgun (WGS) entry which is preliminary data.</text>
</comment>
<feature type="domain" description="Peptidase S33 tripeptidyl aminopeptidase-like C-terminal" evidence="5">
    <location>
        <begin position="379"/>
        <end position="481"/>
    </location>
</feature>
<dbReference type="InterPro" id="IPR051601">
    <property type="entry name" value="Serine_prot/Carboxylest_S33"/>
</dbReference>
<evidence type="ECO:0000256" key="1">
    <source>
        <dbReference type="ARBA" id="ARBA00010088"/>
    </source>
</evidence>
<reference evidence="7" key="1">
    <citation type="journal article" date="2019" name="Int. J. Syst. Evol. Microbiol.">
        <title>The Global Catalogue of Microorganisms (GCM) 10K type strain sequencing project: providing services to taxonomists for standard genome sequencing and annotation.</title>
        <authorList>
            <consortium name="The Broad Institute Genomics Platform"/>
            <consortium name="The Broad Institute Genome Sequencing Center for Infectious Disease"/>
            <person name="Wu L."/>
            <person name="Ma J."/>
        </authorList>
    </citation>
    <scope>NUCLEOTIDE SEQUENCE [LARGE SCALE GENOMIC DNA]</scope>
    <source>
        <strain evidence="7">CGMCC 4.7241</strain>
    </source>
</reference>
<dbReference type="Pfam" id="PF08386">
    <property type="entry name" value="Abhydrolase_4"/>
    <property type="match status" value="1"/>
</dbReference>
<keyword evidence="2 4" id="KW-0732">Signal</keyword>
<name>A0ABV7YIQ2_9ACTN</name>
<dbReference type="PANTHER" id="PTHR43248">
    <property type="entry name" value="2-SUCCINYL-6-HYDROXY-2,4-CYCLOHEXADIENE-1-CARBOXYLATE SYNTHASE"/>
    <property type="match status" value="1"/>
</dbReference>
<evidence type="ECO:0000259" key="5">
    <source>
        <dbReference type="Pfam" id="PF08386"/>
    </source>
</evidence>
<keyword evidence="3 6" id="KW-0378">Hydrolase</keyword>
<evidence type="ECO:0000256" key="4">
    <source>
        <dbReference type="SAM" id="SignalP"/>
    </source>
</evidence>
<organism evidence="6 7">
    <name type="scientific">Tenggerimyces flavus</name>
    <dbReference type="NCBI Taxonomy" id="1708749"/>
    <lineage>
        <taxon>Bacteria</taxon>
        <taxon>Bacillati</taxon>
        <taxon>Actinomycetota</taxon>
        <taxon>Actinomycetes</taxon>
        <taxon>Propionibacteriales</taxon>
        <taxon>Nocardioidaceae</taxon>
        <taxon>Tenggerimyces</taxon>
    </lineage>
</organism>
<feature type="signal peptide" evidence="4">
    <location>
        <begin position="1"/>
        <end position="27"/>
    </location>
</feature>
<comment type="similarity">
    <text evidence="1">Belongs to the peptidase S33 family.</text>
</comment>